<keyword evidence="2" id="KW-1185">Reference proteome</keyword>
<reference evidence="2" key="1">
    <citation type="submission" date="2011-05" db="EMBL/GenBank/DDBJ databases">
        <title>Insights into the evolution of the great apes provided by the gorilla genome.</title>
        <authorList>
            <person name="Scally A."/>
        </authorList>
    </citation>
    <scope>NUCLEOTIDE SEQUENCE [LARGE SCALE GENOMIC DNA]</scope>
</reference>
<gene>
    <name evidence="1" type="primary">LOC101126399</name>
</gene>
<reference evidence="1" key="3">
    <citation type="submission" date="2025-08" db="UniProtKB">
        <authorList>
            <consortium name="Ensembl"/>
        </authorList>
    </citation>
    <scope>IDENTIFICATION</scope>
</reference>
<sequence>MAAEAGRWQPPDWADLQADLQQVRHKLTQR</sequence>
<dbReference type="AlphaFoldDB" id="A0A2I2ZJS5"/>
<organism evidence="1 2">
    <name type="scientific">Gorilla gorilla gorilla</name>
    <name type="common">Western lowland gorilla</name>
    <dbReference type="NCBI Taxonomy" id="9595"/>
    <lineage>
        <taxon>Eukaryota</taxon>
        <taxon>Metazoa</taxon>
        <taxon>Chordata</taxon>
        <taxon>Craniata</taxon>
        <taxon>Vertebrata</taxon>
        <taxon>Euteleostomi</taxon>
        <taxon>Mammalia</taxon>
        <taxon>Eutheria</taxon>
        <taxon>Euarchontoglires</taxon>
        <taxon>Primates</taxon>
        <taxon>Haplorrhini</taxon>
        <taxon>Catarrhini</taxon>
        <taxon>Hominidae</taxon>
        <taxon>Gorilla</taxon>
    </lineage>
</organism>
<reference evidence="1" key="4">
    <citation type="submission" date="2025-09" db="UniProtKB">
        <authorList>
            <consortium name="Ensembl"/>
        </authorList>
    </citation>
    <scope>IDENTIFICATION</scope>
</reference>
<dbReference type="GeneTree" id="ENSGT00950000182818"/>
<dbReference type="Ensembl" id="ENSGGOT00000045542.1">
    <property type="protein sequence ID" value="ENSGGOP00000047518.1"/>
    <property type="gene ID" value="ENSGGOG00000014480.3"/>
</dbReference>
<accession>A0A2I2ZJS5</accession>
<proteinExistence type="predicted"/>
<protein>
    <recommendedName>
        <fullName evidence="3">Somatotropin</fullName>
    </recommendedName>
</protein>
<evidence type="ECO:0000313" key="2">
    <source>
        <dbReference type="Proteomes" id="UP000001519"/>
    </source>
</evidence>
<name>A0A2I2ZJS5_GORGO</name>
<dbReference type="Proteomes" id="UP000001519">
    <property type="component" value="Chromosome 5"/>
</dbReference>
<reference evidence="1 2" key="2">
    <citation type="journal article" date="2012" name="Nature">
        <title>Insights into hominid evolution from the gorilla genome sequence.</title>
        <authorList>
            <person name="Scally A."/>
            <person name="Dutheil J.Y."/>
            <person name="Hillier L.W."/>
            <person name="Jordan G.E."/>
            <person name="Goodhead I."/>
            <person name="Herrero J."/>
            <person name="Hobolth A."/>
            <person name="Lappalainen T."/>
            <person name="Mailund T."/>
            <person name="Marques-Bonet T."/>
            <person name="McCarthy S."/>
            <person name="Montgomery S.H."/>
            <person name="Schwalie P.C."/>
            <person name="Tang Y.A."/>
            <person name="Ward M.C."/>
            <person name="Xue Y."/>
            <person name="Yngvadottir B."/>
            <person name="Alkan C."/>
            <person name="Andersen L.N."/>
            <person name="Ayub Q."/>
            <person name="Ball E.V."/>
            <person name="Beal K."/>
            <person name="Bradley B.J."/>
            <person name="Chen Y."/>
            <person name="Clee C.M."/>
            <person name="Fitzgerald S."/>
            <person name="Graves T.A."/>
            <person name="Gu Y."/>
            <person name="Heath P."/>
            <person name="Heger A."/>
            <person name="Karakoc E."/>
            <person name="Kolb-Kokocinski A."/>
            <person name="Laird G.K."/>
            <person name="Lunter G."/>
            <person name="Meader S."/>
            <person name="Mort M."/>
            <person name="Mullikin J.C."/>
            <person name="Munch K."/>
            <person name="O'Connor T.D."/>
            <person name="Phillips A.D."/>
            <person name="Prado-Martinez J."/>
            <person name="Rogers A.S."/>
            <person name="Sajjadian S."/>
            <person name="Schmidt D."/>
            <person name="Shaw K."/>
            <person name="Simpson J.T."/>
            <person name="Stenson P.D."/>
            <person name="Turner D.J."/>
            <person name="Vigilant L."/>
            <person name="Vilella A.J."/>
            <person name="Whitener W."/>
            <person name="Zhu B."/>
            <person name="Cooper D.N."/>
            <person name="de Jong P."/>
            <person name="Dermitzakis E.T."/>
            <person name="Eichler E.E."/>
            <person name="Flicek P."/>
            <person name="Goldman N."/>
            <person name="Mundy N.I."/>
            <person name="Ning Z."/>
            <person name="Odom D.T."/>
            <person name="Ponting C.P."/>
            <person name="Quail M.A."/>
            <person name="Ryder O.A."/>
            <person name="Searle S.M."/>
            <person name="Warren W.C."/>
            <person name="Wilson R.K."/>
            <person name="Schierup M.H."/>
            <person name="Rogers J."/>
            <person name="Tyler-Smith C."/>
            <person name="Durbin R."/>
        </authorList>
    </citation>
    <scope>NUCLEOTIDE SEQUENCE [LARGE SCALE GENOMIC DNA]</scope>
</reference>
<evidence type="ECO:0000313" key="1">
    <source>
        <dbReference type="Ensembl" id="ENSGGOP00000047518.1"/>
    </source>
</evidence>
<evidence type="ECO:0008006" key="3">
    <source>
        <dbReference type="Google" id="ProtNLM"/>
    </source>
</evidence>
<dbReference type="EMBL" id="CABD030036604">
    <property type="status" value="NOT_ANNOTATED_CDS"/>
    <property type="molecule type" value="Genomic_DNA"/>
</dbReference>